<dbReference type="Pfam" id="PF13400">
    <property type="entry name" value="Tad"/>
    <property type="match status" value="1"/>
</dbReference>
<feature type="domain" description="Putative Flp pilus-assembly TadG-like N-terminal" evidence="2">
    <location>
        <begin position="31"/>
        <end position="75"/>
    </location>
</feature>
<evidence type="ECO:0000259" key="2">
    <source>
        <dbReference type="Pfam" id="PF13400"/>
    </source>
</evidence>
<name>A0ABS6BHT3_9SPHN</name>
<sequence length="876" mass="96300">MTRHHRPAAISSRRPAGAPAGWGALVRNERGAVLPIAVFAFLIILALLGSGLDLGRAYMAKSRLQQACDAGALGGRAELSLKEWAAGPHDSADGLFRENFPAGVYGSANLQFAYIATDDDNKKVTGTASADVPTTLMKIFGFRKISVSAECTAEVESNSVNNDFMFVLDVTSSMACPADKNVPCGATVQNTVNEEAPSDSRIKALKQAVLDFYKTVEAGKGQDTQTRYGFVPYAYNVNVGHLLKRDWVADRWTYQSRRPVGMLTPPPGEQVDYVTLSVTYTGTSDRLDWINEPVSGSEGGVNCAPPPFNTYTGGNPDKWQSEPQTYTGGDMTVHFPDGDYIIPAQRFIDNNIPVGMQFDVTFESTMSNPLNGYEYYDSGFNSDDKMCHYATITYNNRGVVEKYLRPYRARPMMYWLYSPLSYNISGLKVTDAQGNLVPYAQPLKVNISDWVSGPVQFFLTGELDGPWVPPSECATLICVVGGNMPVGCGGVTIFSVPFDVIPTRAPCTLPIADNPSSGVPFLGAESWAQTWHKAGSEPNLPDRSAGIFYQNFVFNFHRAFWNGCIQERATVPEYRGSNVLTGSSNVPDGGPYWDLDIDTVPNPANPATQWGMAIPSLIWTRGTDYNWKEPRMNSGSVYEYEERWYYSDNYYLTGNEWDIDGDLWGRKMIGLTACPTEARKLSAITESELAAYLDKLDGSDWSDPEDRARHYFKRNAGTYHSIGMIWGARLLSPTGLFKDENATAPNGKAIQRNIVFMTDGRIEINGMSYNAYGLEGLDLRRWAQREGVSGYDLGDDPLRGDGILHRVEEARFQIACTKAKAKGMKVWVIAFGTDLTPSLSQCATDTSHAFQADNVAELAQSFAQIAGSTGGLRITH</sequence>
<keyword evidence="1" id="KW-0472">Membrane</keyword>
<comment type="caution">
    <text evidence="3">The sequence shown here is derived from an EMBL/GenBank/DDBJ whole genome shotgun (WGS) entry which is preliminary data.</text>
</comment>
<dbReference type="Proteomes" id="UP000776276">
    <property type="component" value="Unassembled WGS sequence"/>
</dbReference>
<keyword evidence="1" id="KW-1133">Transmembrane helix</keyword>
<dbReference type="EMBL" id="JAHKRT010000003">
    <property type="protein sequence ID" value="MBU3077865.1"/>
    <property type="molecule type" value="Genomic_DNA"/>
</dbReference>
<reference evidence="3 4" key="1">
    <citation type="submission" date="2021-06" db="EMBL/GenBank/DDBJ databases">
        <title>Sphingomonas sp. XMGL2, whole genome shotgun sequencing project.</title>
        <authorList>
            <person name="Zhao G."/>
            <person name="Shen L."/>
        </authorList>
    </citation>
    <scope>NUCLEOTIDE SEQUENCE [LARGE SCALE GENOMIC DNA]</scope>
    <source>
        <strain evidence="3 4">XMGL2</strain>
    </source>
</reference>
<feature type="transmembrane region" description="Helical" evidence="1">
    <location>
        <begin position="32"/>
        <end position="54"/>
    </location>
</feature>
<evidence type="ECO:0000256" key="1">
    <source>
        <dbReference type="SAM" id="Phobius"/>
    </source>
</evidence>
<keyword evidence="4" id="KW-1185">Reference proteome</keyword>
<dbReference type="InterPro" id="IPR028087">
    <property type="entry name" value="Tad_N"/>
</dbReference>
<evidence type="ECO:0000313" key="4">
    <source>
        <dbReference type="Proteomes" id="UP000776276"/>
    </source>
</evidence>
<accession>A0ABS6BHT3</accession>
<dbReference type="RefSeq" id="WP_216323002.1">
    <property type="nucleotide sequence ID" value="NZ_JAHKRT010000003.1"/>
</dbReference>
<proteinExistence type="predicted"/>
<keyword evidence="1" id="KW-0812">Transmembrane</keyword>
<evidence type="ECO:0000313" key="3">
    <source>
        <dbReference type="EMBL" id="MBU3077865.1"/>
    </source>
</evidence>
<protein>
    <recommendedName>
        <fullName evidence="2">Putative Flp pilus-assembly TadG-like N-terminal domain-containing protein</fullName>
    </recommendedName>
</protein>
<organism evidence="3 4">
    <name type="scientific">Sphingomonas quercus</name>
    <dbReference type="NCBI Taxonomy" id="2842451"/>
    <lineage>
        <taxon>Bacteria</taxon>
        <taxon>Pseudomonadati</taxon>
        <taxon>Pseudomonadota</taxon>
        <taxon>Alphaproteobacteria</taxon>
        <taxon>Sphingomonadales</taxon>
        <taxon>Sphingomonadaceae</taxon>
        <taxon>Sphingomonas</taxon>
    </lineage>
</organism>
<gene>
    <name evidence="3" type="ORF">KOF26_08315</name>
</gene>